<dbReference type="EMBL" id="CM042060">
    <property type="protein sequence ID" value="KAI3678164.1"/>
    <property type="molecule type" value="Genomic_DNA"/>
</dbReference>
<dbReference type="Proteomes" id="UP001055879">
    <property type="component" value="Linkage Group LG14"/>
</dbReference>
<comment type="caution">
    <text evidence="1">The sequence shown here is derived from an EMBL/GenBank/DDBJ whole genome shotgun (WGS) entry which is preliminary data.</text>
</comment>
<gene>
    <name evidence="1" type="ORF">L6452_37446</name>
</gene>
<evidence type="ECO:0000313" key="1">
    <source>
        <dbReference type="EMBL" id="KAI3678164.1"/>
    </source>
</evidence>
<organism evidence="1 2">
    <name type="scientific">Arctium lappa</name>
    <name type="common">Greater burdock</name>
    <name type="synonym">Lappa major</name>
    <dbReference type="NCBI Taxonomy" id="4217"/>
    <lineage>
        <taxon>Eukaryota</taxon>
        <taxon>Viridiplantae</taxon>
        <taxon>Streptophyta</taxon>
        <taxon>Embryophyta</taxon>
        <taxon>Tracheophyta</taxon>
        <taxon>Spermatophyta</taxon>
        <taxon>Magnoliopsida</taxon>
        <taxon>eudicotyledons</taxon>
        <taxon>Gunneridae</taxon>
        <taxon>Pentapetalae</taxon>
        <taxon>asterids</taxon>
        <taxon>campanulids</taxon>
        <taxon>Asterales</taxon>
        <taxon>Asteraceae</taxon>
        <taxon>Carduoideae</taxon>
        <taxon>Cardueae</taxon>
        <taxon>Arctiinae</taxon>
        <taxon>Arctium</taxon>
    </lineage>
</organism>
<proteinExistence type="predicted"/>
<name>A0ACB8Y761_ARCLA</name>
<protein>
    <submittedName>
        <fullName evidence="1">Uncharacterized protein</fullName>
    </submittedName>
</protein>
<sequence length="112" mass="12255">MKWRDKLDPRSIVLHTGKNAAASAKESAANMAASAKAGMDKTKATIQEKGEKMTAHDPMQKEMAKEKKDERKHEAEYEKQAAREQNAAQRQAAAYPTTGVTGHHTGTGGTYR</sequence>
<keyword evidence="2" id="KW-1185">Reference proteome</keyword>
<accession>A0ACB8Y761</accession>
<evidence type="ECO:0000313" key="2">
    <source>
        <dbReference type="Proteomes" id="UP001055879"/>
    </source>
</evidence>
<reference evidence="2" key="1">
    <citation type="journal article" date="2022" name="Mol. Ecol. Resour.">
        <title>The genomes of chicory, endive, great burdock and yacon provide insights into Asteraceae palaeo-polyploidization history and plant inulin production.</title>
        <authorList>
            <person name="Fan W."/>
            <person name="Wang S."/>
            <person name="Wang H."/>
            <person name="Wang A."/>
            <person name="Jiang F."/>
            <person name="Liu H."/>
            <person name="Zhao H."/>
            <person name="Xu D."/>
            <person name="Zhang Y."/>
        </authorList>
    </citation>
    <scope>NUCLEOTIDE SEQUENCE [LARGE SCALE GENOMIC DNA]</scope>
    <source>
        <strain evidence="2">cv. Niubang</strain>
    </source>
</reference>
<reference evidence="1 2" key="2">
    <citation type="journal article" date="2022" name="Mol. Ecol. Resour.">
        <title>The genomes of chicory, endive, great burdock and yacon provide insights into Asteraceae paleo-polyploidization history and plant inulin production.</title>
        <authorList>
            <person name="Fan W."/>
            <person name="Wang S."/>
            <person name="Wang H."/>
            <person name="Wang A."/>
            <person name="Jiang F."/>
            <person name="Liu H."/>
            <person name="Zhao H."/>
            <person name="Xu D."/>
            <person name="Zhang Y."/>
        </authorList>
    </citation>
    <scope>NUCLEOTIDE SEQUENCE [LARGE SCALE GENOMIC DNA]</scope>
    <source>
        <strain evidence="2">cv. Niubang</strain>
    </source>
</reference>